<dbReference type="InterPro" id="IPR005097">
    <property type="entry name" value="Sacchrp_dh_NADP-bd"/>
</dbReference>
<dbReference type="PANTHER" id="PTHR43796:SF2">
    <property type="entry name" value="CARBOXYNORSPERMIDINE SYNTHASE"/>
    <property type="match status" value="1"/>
</dbReference>
<dbReference type="EMBL" id="MPTB01000034">
    <property type="protein sequence ID" value="OMD43772.1"/>
    <property type="molecule type" value="Genomic_DNA"/>
</dbReference>
<feature type="domain" description="Saccharopine dehydrogenase NADP binding" evidence="1">
    <location>
        <begin position="5"/>
        <end position="118"/>
    </location>
</feature>
<sequence>MKTDIVVVGGYGHVGAEICRLLGEQHPGVVYAAGRSLERAEQFCRTTDGKVKPLRLSVGEAVDGELLKRTKLVVMCLDQQDTAFAEACLRSGTHYVDVSANGEYFRLLQSLGDTAAELKGTAVLSVGLAPGLTNLLSLKAVNELDTRERIDISIMLGLGDSHGQAALEWTVDSLGSAFERVEQARKVAARSFTERKQVNFGGTPGTRKTYLFPFSDQQILPYTLKVPSVATRLCFDSRAATSGIALMRKIGLTTLFRNKVIRKLTVQAFGKLRLGSEQYAVKVDAYGVRGGKAVVMEAGIEGMQESVITARVAAGVALSVYEETHPAGIHHIEQLFKLQANGTQLSLSSAAGASGRADYPLDGLTFWSGIRSQ</sequence>
<dbReference type="Gene3D" id="3.30.360.10">
    <property type="entry name" value="Dihydrodipicolinate Reductase, domain 2"/>
    <property type="match status" value="1"/>
</dbReference>
<comment type="caution">
    <text evidence="2">The sequence shown here is derived from an EMBL/GenBank/DDBJ whole genome shotgun (WGS) entry which is preliminary data.</text>
</comment>
<evidence type="ECO:0000313" key="2">
    <source>
        <dbReference type="EMBL" id="OMD43772.1"/>
    </source>
</evidence>
<evidence type="ECO:0000313" key="3">
    <source>
        <dbReference type="Proteomes" id="UP000187412"/>
    </source>
</evidence>
<dbReference type="RefSeq" id="WP_076112979.1">
    <property type="nucleotide sequence ID" value="NZ_MPTB01000034.1"/>
</dbReference>
<accession>A0ABX3H1I0</accession>
<gene>
    <name evidence="2" type="ORF">BSK56_23455</name>
</gene>
<dbReference type="InterPro" id="IPR036291">
    <property type="entry name" value="NAD(P)-bd_dom_sf"/>
</dbReference>
<dbReference type="SUPFAM" id="SSF51735">
    <property type="entry name" value="NAD(P)-binding Rossmann-fold domains"/>
    <property type="match status" value="1"/>
</dbReference>
<proteinExistence type="predicted"/>
<organism evidence="2 3">
    <name type="scientific">Paenibacillus borealis</name>
    <dbReference type="NCBI Taxonomy" id="160799"/>
    <lineage>
        <taxon>Bacteria</taxon>
        <taxon>Bacillati</taxon>
        <taxon>Bacillota</taxon>
        <taxon>Bacilli</taxon>
        <taxon>Bacillales</taxon>
        <taxon>Paenibacillaceae</taxon>
        <taxon>Paenibacillus</taxon>
    </lineage>
</organism>
<dbReference type="PANTHER" id="PTHR43796">
    <property type="entry name" value="CARBOXYNORSPERMIDINE SYNTHASE"/>
    <property type="match status" value="1"/>
</dbReference>
<dbReference type="Proteomes" id="UP000187412">
    <property type="component" value="Unassembled WGS sequence"/>
</dbReference>
<keyword evidence="3" id="KW-1185">Reference proteome</keyword>
<dbReference type="Gene3D" id="3.40.50.720">
    <property type="entry name" value="NAD(P)-binding Rossmann-like Domain"/>
    <property type="match status" value="1"/>
</dbReference>
<evidence type="ECO:0000259" key="1">
    <source>
        <dbReference type="Pfam" id="PF03435"/>
    </source>
</evidence>
<name>A0ABX3H1I0_PAEBO</name>
<reference evidence="2 3" key="1">
    <citation type="submission" date="2016-10" db="EMBL/GenBank/DDBJ databases">
        <title>Paenibacillus species isolates.</title>
        <authorList>
            <person name="Beno S.M."/>
        </authorList>
    </citation>
    <scope>NUCLEOTIDE SEQUENCE [LARGE SCALE GENOMIC DNA]</scope>
    <source>
        <strain evidence="2 3">FSL H7-0744</strain>
    </source>
</reference>
<dbReference type="Pfam" id="PF03435">
    <property type="entry name" value="Sacchrp_dh_NADP"/>
    <property type="match status" value="1"/>
</dbReference>
<protein>
    <submittedName>
        <fullName evidence="2">Saccharopine dehydrogenase</fullName>
    </submittedName>
</protein>